<reference evidence="3 4" key="1">
    <citation type="submission" date="2020-03" db="EMBL/GenBank/DDBJ databases">
        <title>Whole genome shotgun sequence of Phytohabitans houttuyneae NBRC 108639.</title>
        <authorList>
            <person name="Komaki H."/>
            <person name="Tamura T."/>
        </authorList>
    </citation>
    <scope>NUCLEOTIDE SEQUENCE [LARGE SCALE GENOMIC DNA]</scope>
    <source>
        <strain evidence="3 4">NBRC 108639</strain>
    </source>
</reference>
<sequence length="574" mass="59634">MQPGSPYHLIEAIGSCQVGSVWSAIDPQGRSLMVALLDPNVAIDQRWREAFQEAANALVQAGEPGWLYADFASGAPWVAYSAENGIGAERVFLALGMDFQQVPPDGTGPLDHAPYEPATQVTPPPAPPEQPTAPAQQPLPPGIIDTATPAEAPPTTVFPPVQPGPPAAEQAQPVAAQQPPAQPPAPAAPQSAPPAPAAPAAESPVDDFESTQPTQRMHLPPTAQAAPPVTPWAGSAAPQSAPPVSQQPSPVSTPPATYGQPTSGAPHPVSGAPHPVSGAPTSVPPHPTSVPPHPISGGPRPVSGTPMSPAYGQPLSPAYAAPAPAYGPHPPHGPAPYDPYAPVAPPPPRRSRTGMWIGIAVAVLVLIAGGGGVYAWSASGGDPNPPANSASASALPPEAPTGPPVSPGIEPPKPGKWPENWPHVTERDNVKTLSSLDGLGFALKVPQDWDCALAGKAQGFVRYSCGARQGQPNEIGGELIVRDCPQPCNDQQQTTMRMAEEAWGVPWTRTGQYTTIGEQLLDGEQRHALIVVAYWRGGSDGVVNKQLVLRMTSPVREAQELRRIATYLRDVLVF</sequence>
<feature type="compositionally biased region" description="Pro residues" evidence="1">
    <location>
        <begin position="397"/>
        <end position="415"/>
    </location>
</feature>
<dbReference type="RefSeq" id="WP_173070604.1">
    <property type="nucleotide sequence ID" value="NZ_BAABGO010000009.1"/>
</dbReference>
<keyword evidence="2" id="KW-0812">Transmembrane</keyword>
<feature type="compositionally biased region" description="Pro residues" evidence="1">
    <location>
        <begin position="180"/>
        <end position="197"/>
    </location>
</feature>
<dbReference type="Proteomes" id="UP000482800">
    <property type="component" value="Unassembled WGS sequence"/>
</dbReference>
<feature type="compositionally biased region" description="Low complexity" evidence="1">
    <location>
        <begin position="146"/>
        <end position="155"/>
    </location>
</feature>
<feature type="compositionally biased region" description="Pro residues" evidence="1">
    <location>
        <begin position="282"/>
        <end position="294"/>
    </location>
</feature>
<gene>
    <name evidence="3" type="ORF">Phou_096830</name>
</gene>
<feature type="region of interest" description="Disordered" evidence="1">
    <location>
        <begin position="103"/>
        <end position="315"/>
    </location>
</feature>
<keyword evidence="2" id="KW-1133">Transmembrane helix</keyword>
<feature type="transmembrane region" description="Helical" evidence="2">
    <location>
        <begin position="355"/>
        <end position="376"/>
    </location>
</feature>
<feature type="compositionally biased region" description="Pro residues" evidence="1">
    <location>
        <begin position="156"/>
        <end position="166"/>
    </location>
</feature>
<evidence type="ECO:0000313" key="3">
    <source>
        <dbReference type="EMBL" id="GFJ85503.1"/>
    </source>
</evidence>
<keyword evidence="4" id="KW-1185">Reference proteome</keyword>
<organism evidence="3 4">
    <name type="scientific">Phytohabitans houttuyneae</name>
    <dbReference type="NCBI Taxonomy" id="1076126"/>
    <lineage>
        <taxon>Bacteria</taxon>
        <taxon>Bacillati</taxon>
        <taxon>Actinomycetota</taxon>
        <taxon>Actinomycetes</taxon>
        <taxon>Micromonosporales</taxon>
        <taxon>Micromonosporaceae</taxon>
    </lineage>
</organism>
<keyword evidence="2" id="KW-0472">Membrane</keyword>
<dbReference type="AlphaFoldDB" id="A0A6V8KK42"/>
<comment type="caution">
    <text evidence="3">The sequence shown here is derived from an EMBL/GenBank/DDBJ whole genome shotgun (WGS) entry which is preliminary data.</text>
</comment>
<feature type="region of interest" description="Disordered" evidence="1">
    <location>
        <begin position="383"/>
        <end position="419"/>
    </location>
</feature>
<feature type="compositionally biased region" description="Low complexity" evidence="1">
    <location>
        <begin position="167"/>
        <end position="179"/>
    </location>
</feature>
<name>A0A6V8KK42_9ACTN</name>
<protein>
    <submittedName>
        <fullName evidence="3">Uncharacterized protein</fullName>
    </submittedName>
</protein>
<feature type="compositionally biased region" description="Low complexity" evidence="1">
    <location>
        <begin position="387"/>
        <end position="396"/>
    </location>
</feature>
<feature type="compositionally biased region" description="Low complexity" evidence="1">
    <location>
        <begin position="220"/>
        <end position="257"/>
    </location>
</feature>
<evidence type="ECO:0000313" key="4">
    <source>
        <dbReference type="Proteomes" id="UP000482800"/>
    </source>
</evidence>
<feature type="compositionally biased region" description="Pro residues" evidence="1">
    <location>
        <begin position="122"/>
        <end position="141"/>
    </location>
</feature>
<accession>A0A6V8KK42</accession>
<proteinExistence type="predicted"/>
<dbReference type="EMBL" id="BLPF01000004">
    <property type="protein sequence ID" value="GFJ85503.1"/>
    <property type="molecule type" value="Genomic_DNA"/>
</dbReference>
<evidence type="ECO:0000256" key="2">
    <source>
        <dbReference type="SAM" id="Phobius"/>
    </source>
</evidence>
<evidence type="ECO:0000256" key="1">
    <source>
        <dbReference type="SAM" id="MobiDB-lite"/>
    </source>
</evidence>
<reference evidence="3 4" key="2">
    <citation type="submission" date="2020-03" db="EMBL/GenBank/DDBJ databases">
        <authorList>
            <person name="Ichikawa N."/>
            <person name="Kimura A."/>
            <person name="Kitahashi Y."/>
            <person name="Uohara A."/>
        </authorList>
    </citation>
    <scope>NUCLEOTIDE SEQUENCE [LARGE SCALE GENOMIC DNA]</scope>
    <source>
        <strain evidence="3 4">NBRC 108639</strain>
    </source>
</reference>